<dbReference type="AlphaFoldDB" id="A0A812NBT1"/>
<protein>
    <recommendedName>
        <fullName evidence="5">Pentatricopeptide repeat-containing protein</fullName>
    </recommendedName>
</protein>
<name>A0A812NBT1_9DINO</name>
<accession>A0A812NBT1</accession>
<sequence>MAERMARRLLRNRLTPDVYTYNMLLNALAKGGNWASAEFWVDHMQRTARWKHNEFPLDQISMAYSEVFLAHVEAGDLQGAEEWLTQMVGEGVEPQARCYTALVQSYLDHGDLDEARRWLSRMSTWSNHRAPDKLVEAVEPERLLQEAASP</sequence>
<dbReference type="InterPro" id="IPR011990">
    <property type="entry name" value="TPR-like_helical_dom_sf"/>
</dbReference>
<evidence type="ECO:0000256" key="2">
    <source>
        <dbReference type="PROSITE-ProRule" id="PRU00708"/>
    </source>
</evidence>
<organism evidence="3 4">
    <name type="scientific">Symbiodinium natans</name>
    <dbReference type="NCBI Taxonomy" id="878477"/>
    <lineage>
        <taxon>Eukaryota</taxon>
        <taxon>Sar</taxon>
        <taxon>Alveolata</taxon>
        <taxon>Dinophyceae</taxon>
        <taxon>Suessiales</taxon>
        <taxon>Symbiodiniaceae</taxon>
        <taxon>Symbiodinium</taxon>
    </lineage>
</organism>
<dbReference type="OrthoDB" id="441039at2759"/>
<reference evidence="3" key="1">
    <citation type="submission" date="2021-02" db="EMBL/GenBank/DDBJ databases">
        <authorList>
            <person name="Dougan E. K."/>
            <person name="Rhodes N."/>
            <person name="Thang M."/>
            <person name="Chan C."/>
        </authorList>
    </citation>
    <scope>NUCLEOTIDE SEQUENCE</scope>
</reference>
<dbReference type="NCBIfam" id="TIGR00756">
    <property type="entry name" value="PPR"/>
    <property type="match status" value="2"/>
</dbReference>
<evidence type="ECO:0008006" key="5">
    <source>
        <dbReference type="Google" id="ProtNLM"/>
    </source>
</evidence>
<dbReference type="PANTHER" id="PTHR47447:SF17">
    <property type="entry name" value="OS12G0638900 PROTEIN"/>
    <property type="match status" value="1"/>
</dbReference>
<dbReference type="Gene3D" id="1.25.40.10">
    <property type="entry name" value="Tetratricopeptide repeat domain"/>
    <property type="match status" value="1"/>
</dbReference>
<dbReference type="InterPro" id="IPR002885">
    <property type="entry name" value="PPR_rpt"/>
</dbReference>
<keyword evidence="1" id="KW-0677">Repeat</keyword>
<proteinExistence type="predicted"/>
<dbReference type="Pfam" id="PF12854">
    <property type="entry name" value="PPR_1"/>
    <property type="match status" value="1"/>
</dbReference>
<dbReference type="PANTHER" id="PTHR47447">
    <property type="entry name" value="OS03G0856100 PROTEIN"/>
    <property type="match status" value="1"/>
</dbReference>
<dbReference type="PROSITE" id="PS51375">
    <property type="entry name" value="PPR"/>
    <property type="match status" value="1"/>
</dbReference>
<feature type="repeat" description="PPR" evidence="2">
    <location>
        <begin position="17"/>
        <end position="47"/>
    </location>
</feature>
<gene>
    <name evidence="3" type="ORF">SNAT2548_LOCUS15279</name>
</gene>
<evidence type="ECO:0000313" key="3">
    <source>
        <dbReference type="EMBL" id="CAE7289438.1"/>
    </source>
</evidence>
<dbReference type="Proteomes" id="UP000604046">
    <property type="component" value="Unassembled WGS sequence"/>
</dbReference>
<comment type="caution">
    <text evidence="3">The sequence shown here is derived from an EMBL/GenBank/DDBJ whole genome shotgun (WGS) entry which is preliminary data.</text>
</comment>
<keyword evidence="4" id="KW-1185">Reference proteome</keyword>
<evidence type="ECO:0000256" key="1">
    <source>
        <dbReference type="ARBA" id="ARBA00022737"/>
    </source>
</evidence>
<dbReference type="EMBL" id="CAJNDS010001924">
    <property type="protein sequence ID" value="CAE7289438.1"/>
    <property type="molecule type" value="Genomic_DNA"/>
</dbReference>
<dbReference type="SUPFAM" id="SSF48452">
    <property type="entry name" value="TPR-like"/>
    <property type="match status" value="1"/>
</dbReference>
<dbReference type="Pfam" id="PF01535">
    <property type="entry name" value="PPR"/>
    <property type="match status" value="2"/>
</dbReference>
<evidence type="ECO:0000313" key="4">
    <source>
        <dbReference type="Proteomes" id="UP000604046"/>
    </source>
</evidence>